<dbReference type="PANTHER" id="PTHR23315:SF307">
    <property type="entry name" value="U-BOX DOMAIN-CONTAINING PROTEIN 19"/>
    <property type="match status" value="1"/>
</dbReference>
<evidence type="ECO:0000256" key="2">
    <source>
        <dbReference type="ARBA" id="ARBA00004906"/>
    </source>
</evidence>
<keyword evidence="5" id="KW-0677">Repeat</keyword>
<dbReference type="Pfam" id="PF25368">
    <property type="entry name" value="PUB10_N"/>
    <property type="match status" value="1"/>
</dbReference>
<accession>A0A427AWQ3</accession>
<dbReference type="Proteomes" id="UP000287651">
    <property type="component" value="Unassembled WGS sequence"/>
</dbReference>
<dbReference type="GO" id="GO:0016567">
    <property type="term" value="P:protein ubiquitination"/>
    <property type="evidence" value="ECO:0007669"/>
    <property type="project" value="UniProtKB-UniPathway"/>
</dbReference>
<reference evidence="9 10" key="1">
    <citation type="journal article" date="2014" name="Agronomy (Basel)">
        <title>A Draft Genome Sequence for Ensete ventricosum, the Drought-Tolerant Tree Against Hunger.</title>
        <authorList>
            <person name="Harrison J."/>
            <person name="Moore K.A."/>
            <person name="Paszkiewicz K."/>
            <person name="Jones T."/>
            <person name="Grant M."/>
            <person name="Ambacheew D."/>
            <person name="Muzemil S."/>
            <person name="Studholme D.J."/>
        </authorList>
    </citation>
    <scope>NUCLEOTIDE SEQUENCE [LARGE SCALE GENOMIC DNA]</scope>
</reference>
<comment type="caution">
    <text evidence="9">The sequence shown here is derived from an EMBL/GenBank/DDBJ whole genome shotgun (WGS) entry which is preliminary data.</text>
</comment>
<dbReference type="InterPro" id="IPR057623">
    <property type="entry name" value="PUB12-19-like_N"/>
</dbReference>
<dbReference type="GO" id="GO:0010029">
    <property type="term" value="P:regulation of seed germination"/>
    <property type="evidence" value="ECO:0007669"/>
    <property type="project" value="UniProtKB-ARBA"/>
</dbReference>
<dbReference type="SMART" id="SM00185">
    <property type="entry name" value="ARM"/>
    <property type="match status" value="5"/>
</dbReference>
<evidence type="ECO:0000256" key="3">
    <source>
        <dbReference type="ARBA" id="ARBA00012483"/>
    </source>
</evidence>
<dbReference type="FunFam" id="3.30.40.10:FF:000442">
    <property type="entry name" value="RING-type E3 ubiquitin transferase"/>
    <property type="match status" value="1"/>
</dbReference>
<dbReference type="GO" id="GO:0061630">
    <property type="term" value="F:ubiquitin protein ligase activity"/>
    <property type="evidence" value="ECO:0007669"/>
    <property type="project" value="UniProtKB-EC"/>
</dbReference>
<dbReference type="SUPFAM" id="SSF48371">
    <property type="entry name" value="ARM repeat"/>
    <property type="match status" value="1"/>
</dbReference>
<evidence type="ECO:0000313" key="9">
    <source>
        <dbReference type="EMBL" id="RRT80536.1"/>
    </source>
</evidence>
<evidence type="ECO:0000256" key="4">
    <source>
        <dbReference type="ARBA" id="ARBA00022679"/>
    </source>
</evidence>
<dbReference type="SMART" id="SM00504">
    <property type="entry name" value="Ubox"/>
    <property type="match status" value="1"/>
</dbReference>
<dbReference type="EC" id="2.3.2.27" evidence="3"/>
<dbReference type="EMBL" id="AMZH03001119">
    <property type="protein sequence ID" value="RRT80536.1"/>
    <property type="molecule type" value="Genomic_DNA"/>
</dbReference>
<name>A0A427AWQ3_ENSVE</name>
<organism evidence="9 10">
    <name type="scientific">Ensete ventricosum</name>
    <name type="common">Abyssinian banana</name>
    <name type="synonym">Musa ensete</name>
    <dbReference type="NCBI Taxonomy" id="4639"/>
    <lineage>
        <taxon>Eukaryota</taxon>
        <taxon>Viridiplantae</taxon>
        <taxon>Streptophyta</taxon>
        <taxon>Embryophyta</taxon>
        <taxon>Tracheophyta</taxon>
        <taxon>Spermatophyta</taxon>
        <taxon>Magnoliopsida</taxon>
        <taxon>Liliopsida</taxon>
        <taxon>Zingiberales</taxon>
        <taxon>Musaceae</taxon>
        <taxon>Ensete</taxon>
    </lineage>
</organism>
<evidence type="ECO:0000256" key="6">
    <source>
        <dbReference type="ARBA" id="ARBA00022786"/>
    </source>
</evidence>
<proteinExistence type="predicted"/>
<evidence type="ECO:0000259" key="8">
    <source>
        <dbReference type="PROSITE" id="PS51698"/>
    </source>
</evidence>
<dbReference type="PANTHER" id="PTHR23315">
    <property type="entry name" value="U BOX DOMAIN-CONTAINING"/>
    <property type="match status" value="1"/>
</dbReference>
<sequence length="676" mass="73190">MAHPSDRRKFLTLPAVQPGGDVSPAALLCALVALADEILALRSNPFPIHRRSTREAIRQVGAILEFLADVRGRGSALPASAAVGFSELHVALQKLRHLLRDCARPGARLWVLMRSELVSNEFQVLVRSISTALDVLPLASIDAAPEIKELVRLVREQAWRATVGTGPADAMAVRSMWSILGQFKNGIAPNRIDLRWILDHLRIRSWNDCSEEIAFLEELFFASLDDGEEEEAEAALLGSLMAFMVYCRAVLFDAVDDEKSNETQSQARARAVSHVNLDHLRCPISLELMMDPVTIATGQTYDRASITKWLKSGCLTCPVTGEKLANTSLVPNSAVRNLMEQLCHETKVPIPEPNGKPKRDLTRTATPLSAAAAGATRMVAAFLVHRLAVGTNQEKNKAAHEIRKLAKSNIFNRACLVEAGSVPWLLYHLSSSDPSIQDNAVAALMSLSKHPSGGKAIVEAGGLGLVVDVIRVALRVEAQQNAAAILFYLSSDEEYRREIGRMAEATPTLVELLREGTYRGRKNAIVTLYGLLLCPDNLRKILAAGAIPALTTILSSDRADLVNDAVAVLAKIAEGHDGTTAILKSSAVPHLVGFLRSSTSRSGRENCVSALLSLCNNGGAKVVSLLEQMPVLMPSLYSLVTEGSPQAGKKARSLLNHIHHLHDQEDLVMMGAVDAL</sequence>
<feature type="domain" description="U-box" evidence="8">
    <location>
        <begin position="275"/>
        <end position="349"/>
    </location>
</feature>
<dbReference type="SUPFAM" id="SSF57850">
    <property type="entry name" value="RING/U-box"/>
    <property type="match status" value="1"/>
</dbReference>
<comment type="pathway">
    <text evidence="2">Protein modification; protein ubiquitination.</text>
</comment>
<dbReference type="InterPro" id="IPR058678">
    <property type="entry name" value="ARM_PUB"/>
</dbReference>
<gene>
    <name evidence="9" type="ORF">B296_00023599</name>
</gene>
<dbReference type="InterPro" id="IPR000225">
    <property type="entry name" value="Armadillo"/>
</dbReference>
<dbReference type="PROSITE" id="PS50176">
    <property type="entry name" value="ARM_REPEAT"/>
    <property type="match status" value="2"/>
</dbReference>
<dbReference type="InterPro" id="IPR011989">
    <property type="entry name" value="ARM-like"/>
</dbReference>
<dbReference type="InterPro" id="IPR016024">
    <property type="entry name" value="ARM-type_fold"/>
</dbReference>
<comment type="catalytic activity">
    <reaction evidence="1">
        <text>S-ubiquitinyl-[E2 ubiquitin-conjugating enzyme]-L-cysteine + [acceptor protein]-L-lysine = [E2 ubiquitin-conjugating enzyme]-L-cysteine + N(6)-ubiquitinyl-[acceptor protein]-L-lysine.</text>
        <dbReference type="EC" id="2.3.2.27"/>
    </reaction>
</comment>
<dbReference type="Pfam" id="PF04564">
    <property type="entry name" value="U-box"/>
    <property type="match status" value="1"/>
</dbReference>
<dbReference type="UniPathway" id="UPA00143"/>
<evidence type="ECO:0000256" key="1">
    <source>
        <dbReference type="ARBA" id="ARBA00000900"/>
    </source>
</evidence>
<dbReference type="FunFam" id="1.25.10.10:FF:000485">
    <property type="entry name" value="RING-type E3 ubiquitin transferase"/>
    <property type="match status" value="1"/>
</dbReference>
<dbReference type="Gene3D" id="3.30.40.10">
    <property type="entry name" value="Zinc/RING finger domain, C3HC4 (zinc finger)"/>
    <property type="match status" value="1"/>
</dbReference>
<dbReference type="InterPro" id="IPR003613">
    <property type="entry name" value="Ubox_domain"/>
</dbReference>
<dbReference type="InterPro" id="IPR045210">
    <property type="entry name" value="RING-Ubox_PUB"/>
</dbReference>
<dbReference type="InterPro" id="IPR013083">
    <property type="entry name" value="Znf_RING/FYVE/PHD"/>
</dbReference>
<dbReference type="PROSITE" id="PS51698">
    <property type="entry name" value="U_BOX"/>
    <property type="match status" value="1"/>
</dbReference>
<protein>
    <recommendedName>
        <fullName evidence="3">RING-type E3 ubiquitin transferase</fullName>
        <ecNumber evidence="3">2.3.2.27</ecNumber>
    </recommendedName>
</protein>
<dbReference type="AlphaFoldDB" id="A0A427AWQ3"/>
<feature type="repeat" description="ARM" evidence="7">
    <location>
        <begin position="420"/>
        <end position="462"/>
    </location>
</feature>
<evidence type="ECO:0000256" key="7">
    <source>
        <dbReference type="PROSITE-ProRule" id="PRU00259"/>
    </source>
</evidence>
<evidence type="ECO:0000256" key="5">
    <source>
        <dbReference type="ARBA" id="ARBA00022737"/>
    </source>
</evidence>
<keyword evidence="6" id="KW-0833">Ubl conjugation pathway</keyword>
<dbReference type="Gene3D" id="1.25.10.10">
    <property type="entry name" value="Leucine-rich Repeat Variant"/>
    <property type="match status" value="2"/>
</dbReference>
<feature type="repeat" description="ARM" evidence="7">
    <location>
        <begin position="545"/>
        <end position="587"/>
    </location>
</feature>
<dbReference type="Pfam" id="PF25598">
    <property type="entry name" value="ARM_PUB"/>
    <property type="match status" value="1"/>
</dbReference>
<dbReference type="CDD" id="cd16664">
    <property type="entry name" value="RING-Ubox_PUB"/>
    <property type="match status" value="1"/>
</dbReference>
<keyword evidence="4" id="KW-0808">Transferase</keyword>
<evidence type="ECO:0000313" key="10">
    <source>
        <dbReference type="Proteomes" id="UP000287651"/>
    </source>
</evidence>